<accession>A0A9P4U6U3</accession>
<keyword evidence="1" id="KW-0378">Hydrolase</keyword>
<dbReference type="GO" id="GO:0016787">
    <property type="term" value="F:hydrolase activity"/>
    <property type="evidence" value="ECO:0007669"/>
    <property type="project" value="UniProtKB-KW"/>
</dbReference>
<sequence>MRNPGYVTTNQPRESPVSIPVLKISGLYHLWLDDTTTGYLPYQLSNIDASAYTKSDCTGSPARLKYGSVTPLTKRV</sequence>
<proteinExistence type="predicted"/>
<name>A0A9P4U6U3_9PLEO</name>
<keyword evidence="2" id="KW-1185">Reference proteome</keyword>
<comment type="caution">
    <text evidence="1">The sequence shown here is derived from an EMBL/GenBank/DDBJ whole genome shotgun (WGS) entry which is preliminary data.</text>
</comment>
<evidence type="ECO:0000313" key="2">
    <source>
        <dbReference type="Proteomes" id="UP000799764"/>
    </source>
</evidence>
<dbReference type="Proteomes" id="UP000799764">
    <property type="component" value="Unassembled WGS sequence"/>
</dbReference>
<reference evidence="1" key="1">
    <citation type="journal article" date="2020" name="Stud. Mycol.">
        <title>101 Dothideomycetes genomes: a test case for predicting lifestyles and emergence of pathogens.</title>
        <authorList>
            <person name="Haridas S."/>
            <person name="Albert R."/>
            <person name="Binder M."/>
            <person name="Bloem J."/>
            <person name="Labutti K."/>
            <person name="Salamov A."/>
            <person name="Andreopoulos B."/>
            <person name="Baker S."/>
            <person name="Barry K."/>
            <person name="Bills G."/>
            <person name="Bluhm B."/>
            <person name="Cannon C."/>
            <person name="Castanera R."/>
            <person name="Culley D."/>
            <person name="Daum C."/>
            <person name="Ezra D."/>
            <person name="Gonzalez J."/>
            <person name="Henrissat B."/>
            <person name="Kuo A."/>
            <person name="Liang C."/>
            <person name="Lipzen A."/>
            <person name="Lutzoni F."/>
            <person name="Magnuson J."/>
            <person name="Mondo S."/>
            <person name="Nolan M."/>
            <person name="Ohm R."/>
            <person name="Pangilinan J."/>
            <person name="Park H.-J."/>
            <person name="Ramirez L."/>
            <person name="Alfaro M."/>
            <person name="Sun H."/>
            <person name="Tritt A."/>
            <person name="Yoshinaga Y."/>
            <person name="Zwiers L.-H."/>
            <person name="Turgeon B."/>
            <person name="Goodwin S."/>
            <person name="Spatafora J."/>
            <person name="Crous P."/>
            <person name="Grigoriev I."/>
        </authorList>
    </citation>
    <scope>NUCLEOTIDE SEQUENCE</scope>
    <source>
        <strain evidence="1">CBS 690.94</strain>
    </source>
</reference>
<dbReference type="EMBL" id="MU001512">
    <property type="protein sequence ID" value="KAF2438503.1"/>
    <property type="molecule type" value="Genomic_DNA"/>
</dbReference>
<organism evidence="1 2">
    <name type="scientific">Karstenula rhodostoma CBS 690.94</name>
    <dbReference type="NCBI Taxonomy" id="1392251"/>
    <lineage>
        <taxon>Eukaryota</taxon>
        <taxon>Fungi</taxon>
        <taxon>Dikarya</taxon>
        <taxon>Ascomycota</taxon>
        <taxon>Pezizomycotina</taxon>
        <taxon>Dothideomycetes</taxon>
        <taxon>Pleosporomycetidae</taxon>
        <taxon>Pleosporales</taxon>
        <taxon>Massarineae</taxon>
        <taxon>Didymosphaeriaceae</taxon>
        <taxon>Karstenula</taxon>
    </lineage>
</organism>
<dbReference type="AlphaFoldDB" id="A0A9P4U6U3"/>
<gene>
    <name evidence="1" type="ORF">P171DRAFT_436976</name>
</gene>
<protein>
    <submittedName>
        <fullName evidence="1">Glycoside hydrolase family 43 protein</fullName>
    </submittedName>
</protein>
<evidence type="ECO:0000313" key="1">
    <source>
        <dbReference type="EMBL" id="KAF2438503.1"/>
    </source>
</evidence>